<dbReference type="SUPFAM" id="SSF51395">
    <property type="entry name" value="FMN-linked oxidoreductases"/>
    <property type="match status" value="1"/>
</dbReference>
<comment type="caution">
    <text evidence="9">The sequence shown here is derived from an EMBL/GenBank/DDBJ whole genome shotgun (WGS) entry which is preliminary data.</text>
</comment>
<keyword evidence="6" id="KW-0560">Oxidoreductase</keyword>
<evidence type="ECO:0000313" key="9">
    <source>
        <dbReference type="EMBL" id="MFC5450819.1"/>
    </source>
</evidence>
<feature type="transmembrane region" description="Helical" evidence="7">
    <location>
        <begin position="459"/>
        <end position="478"/>
    </location>
</feature>
<feature type="transmembrane region" description="Helical" evidence="7">
    <location>
        <begin position="615"/>
        <end position="635"/>
    </location>
</feature>
<comment type="cofactor">
    <cofactor evidence="1">
        <name>FMN</name>
        <dbReference type="ChEBI" id="CHEBI:58210"/>
    </cofactor>
</comment>
<dbReference type="InterPro" id="IPR050074">
    <property type="entry name" value="DHO_dehydrogenase"/>
</dbReference>
<keyword evidence="4" id="KW-0288">FMN</keyword>
<dbReference type="InterPro" id="IPR005720">
    <property type="entry name" value="Dihydroorotate_DH_cat"/>
</dbReference>
<keyword evidence="7" id="KW-0472">Membrane</keyword>
<gene>
    <name evidence="9" type="ORF">ACFPOG_21420</name>
</gene>
<dbReference type="InterPro" id="IPR013785">
    <property type="entry name" value="Aldolase_TIM"/>
</dbReference>
<protein>
    <recommendedName>
        <fullName evidence="8">Dihydroorotate dehydrogenase catalytic domain-containing protein</fullName>
    </recommendedName>
</protein>
<feature type="transmembrane region" description="Helical" evidence="7">
    <location>
        <begin position="404"/>
        <end position="422"/>
    </location>
</feature>
<keyword evidence="5" id="KW-0665">Pyrimidine biosynthesis</keyword>
<evidence type="ECO:0000256" key="6">
    <source>
        <dbReference type="ARBA" id="ARBA00023002"/>
    </source>
</evidence>
<proteinExistence type="predicted"/>
<feature type="transmembrane region" description="Helical" evidence="7">
    <location>
        <begin position="587"/>
        <end position="609"/>
    </location>
</feature>
<feature type="domain" description="Dihydroorotate dehydrogenase catalytic" evidence="8">
    <location>
        <begin position="263"/>
        <end position="326"/>
    </location>
</feature>
<evidence type="ECO:0000256" key="5">
    <source>
        <dbReference type="ARBA" id="ARBA00022975"/>
    </source>
</evidence>
<comment type="pathway">
    <text evidence="2">Pyrimidine metabolism; UMP biosynthesis via de novo pathway.</text>
</comment>
<dbReference type="PANTHER" id="PTHR48109:SF4">
    <property type="entry name" value="DIHYDROOROTATE DEHYDROGENASE (QUINONE), MITOCHONDRIAL"/>
    <property type="match status" value="1"/>
</dbReference>
<feature type="transmembrane region" description="Helical" evidence="7">
    <location>
        <begin position="349"/>
        <end position="376"/>
    </location>
</feature>
<dbReference type="EMBL" id="JBHSMJ010000029">
    <property type="protein sequence ID" value="MFC5450819.1"/>
    <property type="molecule type" value="Genomic_DNA"/>
</dbReference>
<dbReference type="Proteomes" id="UP001596044">
    <property type="component" value="Unassembled WGS sequence"/>
</dbReference>
<keyword evidence="7" id="KW-1133">Transmembrane helix</keyword>
<organism evidence="9 10">
    <name type="scientific">Paenibacillus aestuarii</name>
    <dbReference type="NCBI Taxonomy" id="516965"/>
    <lineage>
        <taxon>Bacteria</taxon>
        <taxon>Bacillati</taxon>
        <taxon>Bacillota</taxon>
        <taxon>Bacilli</taxon>
        <taxon>Bacillales</taxon>
        <taxon>Paenibacillaceae</taxon>
        <taxon>Paenibacillus</taxon>
    </lineage>
</organism>
<evidence type="ECO:0000256" key="3">
    <source>
        <dbReference type="ARBA" id="ARBA00022630"/>
    </source>
</evidence>
<evidence type="ECO:0000256" key="7">
    <source>
        <dbReference type="SAM" id="Phobius"/>
    </source>
</evidence>
<feature type="transmembrane region" description="Helical" evidence="7">
    <location>
        <begin position="559"/>
        <end position="580"/>
    </location>
</feature>
<keyword evidence="3" id="KW-0285">Flavoprotein</keyword>
<evidence type="ECO:0000256" key="4">
    <source>
        <dbReference type="ARBA" id="ARBA00022643"/>
    </source>
</evidence>
<evidence type="ECO:0000256" key="2">
    <source>
        <dbReference type="ARBA" id="ARBA00004725"/>
    </source>
</evidence>
<sequence>MPDWSYHSLFRPLLFRLPARTARNWTLQAIGGLSRVPGGTFVIKTMGHIELPEPLSTELAGLTVPCPVGLGGGLDPHGIAQKALAQFGFGFIEIGPVTVQPVHETAAAIGRYGEQEAIAYPDGYANDGLDALARRLGKGTGRRLPHFIRLRPMPGSTPREALSQQQELLARLAPYAAGFYIDGLDEGWSLADAAAYLAEVRGMALAAAAGKPLLLYLPLHLPQEMVRQLAEAVPLRSWDGVVVGDAMCEAGQPSIRVGGAGSLEAALSQVRLLREVLGARSTIVAAGGVHAPQDALALLAAGASAVQLHSGLVFAGPGLPKRVNEAVLYERLRETQAPEPPSFWASWGWMALLGIGMLIGGVLAWLIAATTVLLPYDEEFLGVSRSVIRGFSPHLLHFMTHDRITLAGTMLSIGIFYYQLAHHGLQYGLHWARTAVYTSCAVGFSSFFLYLGYGYFDPLHAAVAVMLLPMLLLSLRGWKDRPSRKPPSLTNDRIWRRAQWGQCCWVVLGFALAIGGLVISGIGITSVFVPTDLDYIGLSAEQIGAWNDRLIPLIAHDRAGFGGALLSLAVAITGSALWGVNQGEKWLWWTFLLGGLPGFAAGLLVHIHIGYTDFWHLLPLYIAVLLYAGGLYGTYPYLVGRAGHLLHEVHKGQDSQLAVKKF</sequence>
<dbReference type="RefSeq" id="WP_270878900.1">
    <property type="nucleotide sequence ID" value="NZ_JAQFVF010000022.1"/>
</dbReference>
<evidence type="ECO:0000256" key="1">
    <source>
        <dbReference type="ARBA" id="ARBA00001917"/>
    </source>
</evidence>
<evidence type="ECO:0000313" key="10">
    <source>
        <dbReference type="Proteomes" id="UP001596044"/>
    </source>
</evidence>
<dbReference type="Gene3D" id="3.20.20.70">
    <property type="entry name" value="Aldolase class I"/>
    <property type="match status" value="1"/>
</dbReference>
<reference evidence="10" key="1">
    <citation type="journal article" date="2019" name="Int. J. Syst. Evol. Microbiol.">
        <title>The Global Catalogue of Microorganisms (GCM) 10K type strain sequencing project: providing services to taxonomists for standard genome sequencing and annotation.</title>
        <authorList>
            <consortium name="The Broad Institute Genomics Platform"/>
            <consortium name="The Broad Institute Genome Sequencing Center for Infectious Disease"/>
            <person name="Wu L."/>
            <person name="Ma J."/>
        </authorList>
    </citation>
    <scope>NUCLEOTIDE SEQUENCE [LARGE SCALE GENOMIC DNA]</scope>
    <source>
        <strain evidence="10">KACC 11904</strain>
    </source>
</reference>
<keyword evidence="10" id="KW-1185">Reference proteome</keyword>
<evidence type="ECO:0000259" key="8">
    <source>
        <dbReference type="Pfam" id="PF01180"/>
    </source>
</evidence>
<dbReference type="Pfam" id="PF01180">
    <property type="entry name" value="DHO_dh"/>
    <property type="match status" value="1"/>
</dbReference>
<name>A0ABW0KBP1_9BACL</name>
<feature type="transmembrane region" description="Helical" evidence="7">
    <location>
        <begin position="503"/>
        <end position="529"/>
    </location>
</feature>
<accession>A0ABW0KBP1</accession>
<dbReference type="PANTHER" id="PTHR48109">
    <property type="entry name" value="DIHYDROOROTATE DEHYDROGENASE (QUINONE), MITOCHONDRIAL-RELATED"/>
    <property type="match status" value="1"/>
</dbReference>
<keyword evidence="7" id="KW-0812">Transmembrane</keyword>